<feature type="domain" description="MacB-like periplasmic core" evidence="8">
    <location>
        <begin position="18"/>
        <end position="230"/>
    </location>
</feature>
<comment type="subcellular location">
    <subcellularLocation>
        <location evidence="1">Cell membrane</location>
        <topology evidence="1">Multi-pass membrane protein</topology>
    </subcellularLocation>
</comment>
<keyword evidence="3 6" id="KW-0812">Transmembrane</keyword>
<evidence type="ECO:0000256" key="3">
    <source>
        <dbReference type="ARBA" id="ARBA00022692"/>
    </source>
</evidence>
<reference evidence="9" key="2">
    <citation type="journal article" date="2024" name="Antonie Van Leeuwenhoek">
        <title>Roseihalotalea indica gen. nov., sp. nov., a halophilic Bacteroidetes from mesopelagic Southwest Indian Ocean with higher carbohydrate metabolic potential.</title>
        <authorList>
            <person name="Chen B."/>
            <person name="Zhang M."/>
            <person name="Lin D."/>
            <person name="Ye J."/>
            <person name="Tang K."/>
        </authorList>
    </citation>
    <scope>NUCLEOTIDE SEQUENCE</scope>
    <source>
        <strain evidence="9">TK19036</strain>
    </source>
</reference>
<name>A0AA49JFV6_9BACT</name>
<evidence type="ECO:0000256" key="4">
    <source>
        <dbReference type="ARBA" id="ARBA00022989"/>
    </source>
</evidence>
<dbReference type="InterPro" id="IPR050250">
    <property type="entry name" value="Macrolide_Exporter_MacB"/>
</dbReference>
<evidence type="ECO:0000256" key="6">
    <source>
        <dbReference type="SAM" id="Phobius"/>
    </source>
</evidence>
<feature type="transmembrane region" description="Helical" evidence="6">
    <location>
        <begin position="689"/>
        <end position="713"/>
    </location>
</feature>
<dbReference type="PANTHER" id="PTHR30572">
    <property type="entry name" value="MEMBRANE COMPONENT OF TRANSPORTER-RELATED"/>
    <property type="match status" value="1"/>
</dbReference>
<dbReference type="PANTHER" id="PTHR30572:SF18">
    <property type="entry name" value="ABC-TYPE MACROLIDE FAMILY EXPORT SYSTEM PERMEASE COMPONENT 2"/>
    <property type="match status" value="1"/>
</dbReference>
<dbReference type="AlphaFoldDB" id="A0AA49JFV6"/>
<reference evidence="9" key="1">
    <citation type="journal article" date="2023" name="Comput. Struct. Biotechnol. J.">
        <title>Discovery of a novel marine Bacteroidetes with a rich repertoire of carbohydrate-active enzymes.</title>
        <authorList>
            <person name="Chen B."/>
            <person name="Liu G."/>
            <person name="Chen Q."/>
            <person name="Wang H."/>
            <person name="Liu L."/>
            <person name="Tang K."/>
        </authorList>
    </citation>
    <scope>NUCLEOTIDE SEQUENCE</scope>
    <source>
        <strain evidence="9">TK19036</strain>
    </source>
</reference>
<evidence type="ECO:0000256" key="5">
    <source>
        <dbReference type="ARBA" id="ARBA00023136"/>
    </source>
</evidence>
<feature type="transmembrane region" description="Helical" evidence="6">
    <location>
        <begin position="272"/>
        <end position="296"/>
    </location>
</feature>
<dbReference type="Pfam" id="PF12704">
    <property type="entry name" value="MacB_PCD"/>
    <property type="match status" value="1"/>
</dbReference>
<evidence type="ECO:0000256" key="1">
    <source>
        <dbReference type="ARBA" id="ARBA00004651"/>
    </source>
</evidence>
<dbReference type="GO" id="GO:0022857">
    <property type="term" value="F:transmembrane transporter activity"/>
    <property type="evidence" value="ECO:0007669"/>
    <property type="project" value="TreeGrafter"/>
</dbReference>
<evidence type="ECO:0000256" key="2">
    <source>
        <dbReference type="ARBA" id="ARBA00022475"/>
    </source>
</evidence>
<proteinExistence type="predicted"/>
<evidence type="ECO:0000259" key="7">
    <source>
        <dbReference type="Pfam" id="PF02687"/>
    </source>
</evidence>
<feature type="transmembrane region" description="Helical" evidence="6">
    <location>
        <begin position="330"/>
        <end position="352"/>
    </location>
</feature>
<feature type="transmembrane region" description="Helical" evidence="6">
    <location>
        <begin position="364"/>
        <end position="389"/>
    </location>
</feature>
<feature type="transmembrane region" description="Helical" evidence="6">
    <location>
        <begin position="418"/>
        <end position="438"/>
    </location>
</feature>
<dbReference type="Pfam" id="PF02687">
    <property type="entry name" value="FtsX"/>
    <property type="match status" value="2"/>
</dbReference>
<gene>
    <name evidence="9" type="ORF">K4G66_09730</name>
</gene>
<dbReference type="EMBL" id="CP120682">
    <property type="protein sequence ID" value="WKN38981.1"/>
    <property type="molecule type" value="Genomic_DNA"/>
</dbReference>
<dbReference type="InterPro" id="IPR003838">
    <property type="entry name" value="ABC3_permease_C"/>
</dbReference>
<feature type="transmembrane region" description="Helical" evidence="6">
    <location>
        <begin position="741"/>
        <end position="760"/>
    </location>
</feature>
<evidence type="ECO:0000259" key="8">
    <source>
        <dbReference type="Pfam" id="PF12704"/>
    </source>
</evidence>
<accession>A0AA49JFV6</accession>
<keyword evidence="2" id="KW-1003">Cell membrane</keyword>
<evidence type="ECO:0000313" key="9">
    <source>
        <dbReference type="EMBL" id="WKN38981.1"/>
    </source>
</evidence>
<keyword evidence="4 6" id="KW-1133">Transmembrane helix</keyword>
<feature type="transmembrane region" description="Helical" evidence="6">
    <location>
        <begin position="775"/>
        <end position="795"/>
    </location>
</feature>
<keyword evidence="5 6" id="KW-0472">Membrane</keyword>
<dbReference type="InterPro" id="IPR025857">
    <property type="entry name" value="MacB_PCD"/>
</dbReference>
<feature type="transmembrane region" description="Helical" evidence="6">
    <location>
        <begin position="12"/>
        <end position="39"/>
    </location>
</feature>
<sequence>MLKIAFRNFKKNLVYASLNTLGLAIGFTAFILILVYLHYETSYESFHAKAERIYRPTYHYQSGDEYEVQWARIPVDYINELPQEMPEVESLIRFQNQERKYIRVDNEKFRPDYAYVTDPEVFQVFDFPLVEGNPKTALAQPYSVVLSQTMAKRYFGNESAMGKDLYVVSDFSSDEIQYTVTGVMADVPSNTHLPVEMLFSFRNPDERTGWAYVYTLLREGASISEVQAKMPEFISKYTEDSDLQGVSFEFQPLADIHLHSNLAREIIPNGNYLYVTIFLFVGGFILLIALINYINLSSALAIGRSKEVGVRTILGAKKRQVISQALVESISYNLVAVTIGGVLAYVVFPYFQTMTGIAFLFSPGWFALGMLGFAGLCGLVAGLYPAVLLTSFKALEIIKQGKAFSFNRRQGAFNVKRVMVTLQFCASIILMGSAFVAYDQFQYLHEKNLGVKKEQILAIPNVPNAVTEKYQTFKERLASLPGIQQISACMQVPSEEIRDAGPVLVKGVNDDPEEAPIMDVQIVDPNFADMMGLQFLAGEDRSQPRPSNAYPEFTEDYTLTDYLMEAPRTYVINETAMRQLGWNSPEEAIGKNISWSIGELRLAYGSVTGVVQDFHQETLKNKVDPTLLVYEPIWLRTFLMKIETRNLPQTIASIQETWDALYPAYPMEYHFLDDLFEQLYTRERVQLQLLSIFSALAIFIAFLGLFSLIAYSLKTRTREMAIRKVLGADLLALIQLISREYVLVMVIGGVIAIPLSYWAVTQWLQAFAYRIDISLLWYALTLSIIGLLLLATVSLQTRKSALVNPADILRDE</sequence>
<feature type="domain" description="ABC3 transporter permease C-terminal" evidence="7">
    <location>
        <begin position="280"/>
        <end position="390"/>
    </location>
</feature>
<feature type="domain" description="ABC3 transporter permease C-terminal" evidence="7">
    <location>
        <begin position="692"/>
        <end position="794"/>
    </location>
</feature>
<protein>
    <submittedName>
        <fullName evidence="9">ABC transporter permease</fullName>
    </submittedName>
</protein>
<dbReference type="GO" id="GO:0005886">
    <property type="term" value="C:plasma membrane"/>
    <property type="evidence" value="ECO:0007669"/>
    <property type="project" value="UniProtKB-SubCell"/>
</dbReference>
<organism evidence="9">
    <name type="scientific">Roseihalotalea indica</name>
    <dbReference type="NCBI Taxonomy" id="2867963"/>
    <lineage>
        <taxon>Bacteria</taxon>
        <taxon>Pseudomonadati</taxon>
        <taxon>Bacteroidota</taxon>
        <taxon>Cytophagia</taxon>
        <taxon>Cytophagales</taxon>
        <taxon>Catalimonadaceae</taxon>
        <taxon>Roseihalotalea</taxon>
    </lineage>
</organism>